<feature type="compositionally biased region" description="Basic and acidic residues" evidence="1">
    <location>
        <begin position="282"/>
        <end position="296"/>
    </location>
</feature>
<evidence type="ECO:0000313" key="3">
    <source>
        <dbReference type="Proteomes" id="UP001249291"/>
    </source>
</evidence>
<dbReference type="EMBL" id="JAVIZQ010000001">
    <property type="protein sequence ID" value="MDR6142716.1"/>
    <property type="molecule type" value="Genomic_DNA"/>
</dbReference>
<reference evidence="2 3" key="1">
    <citation type="submission" date="2023-08" db="EMBL/GenBank/DDBJ databases">
        <title>Functional and genomic diversity of the sorghum phyllosphere microbiome.</title>
        <authorList>
            <person name="Shade A."/>
        </authorList>
    </citation>
    <scope>NUCLEOTIDE SEQUENCE [LARGE SCALE GENOMIC DNA]</scope>
    <source>
        <strain evidence="2 3">SORGH_AS_0445</strain>
    </source>
</reference>
<dbReference type="Proteomes" id="UP001249291">
    <property type="component" value="Unassembled WGS sequence"/>
</dbReference>
<name>A0ABU1HRQ7_9MICO</name>
<feature type="compositionally biased region" description="Polar residues" evidence="1">
    <location>
        <begin position="68"/>
        <end position="78"/>
    </location>
</feature>
<sequence length="346" mass="38582">MRDPRREPSDPPSSATDQAHLGPYPGRPSGRAPRAHPANATSAANRWSTLSLSQTFSIGPVAARNPSIPITPSNSAVRNSGHRAGSRSPDTRLTSRRTRSMTFPTRVAPRASTSTVRCSSSFSPRQPAECGKSPISPVATVSTTTASTRRNAAPAATRTPIRSASDNPANASSDSTASRSAMTRSRSSAVLFILPSQPATTDIQHRQTPGFTPVQRHIPISQYNTWRFAPRAPDAQEMGRTERETNERKEKEASETNEAREKKREANERREKRVRPTRRERRREGDQRGERGEARGQRKKRSESHQRAERREASHTNEPKEEKQVTPTSRGNREEKREETRRDETK</sequence>
<protein>
    <submittedName>
        <fullName evidence="2">Uncharacterized protein</fullName>
    </submittedName>
</protein>
<feature type="compositionally biased region" description="Basic and acidic residues" evidence="1">
    <location>
        <begin position="331"/>
        <end position="346"/>
    </location>
</feature>
<feature type="compositionally biased region" description="Low complexity" evidence="1">
    <location>
        <begin position="133"/>
        <end position="183"/>
    </location>
</feature>
<feature type="compositionally biased region" description="Basic and acidic residues" evidence="1">
    <location>
        <begin position="303"/>
        <end position="324"/>
    </location>
</feature>
<evidence type="ECO:0000313" key="2">
    <source>
        <dbReference type="EMBL" id="MDR6142716.1"/>
    </source>
</evidence>
<feature type="compositionally biased region" description="Basic residues" evidence="1">
    <location>
        <begin position="272"/>
        <end position="281"/>
    </location>
</feature>
<organism evidence="2 3">
    <name type="scientific">Microbacterium foliorum</name>
    <dbReference type="NCBI Taxonomy" id="104336"/>
    <lineage>
        <taxon>Bacteria</taxon>
        <taxon>Bacillati</taxon>
        <taxon>Actinomycetota</taxon>
        <taxon>Actinomycetes</taxon>
        <taxon>Micrococcales</taxon>
        <taxon>Microbacteriaceae</taxon>
        <taxon>Microbacterium</taxon>
    </lineage>
</organism>
<evidence type="ECO:0000256" key="1">
    <source>
        <dbReference type="SAM" id="MobiDB-lite"/>
    </source>
</evidence>
<feature type="compositionally biased region" description="Low complexity" evidence="1">
    <location>
        <begin position="112"/>
        <end position="123"/>
    </location>
</feature>
<accession>A0ABU1HRQ7</accession>
<comment type="caution">
    <text evidence="2">The sequence shown here is derived from an EMBL/GenBank/DDBJ whole genome shotgun (WGS) entry which is preliminary data.</text>
</comment>
<keyword evidence="3" id="KW-1185">Reference proteome</keyword>
<gene>
    <name evidence="2" type="ORF">QE375_002270</name>
</gene>
<feature type="region of interest" description="Disordered" evidence="1">
    <location>
        <begin position="1"/>
        <end position="46"/>
    </location>
</feature>
<feature type="region of interest" description="Disordered" evidence="1">
    <location>
        <begin position="222"/>
        <end position="346"/>
    </location>
</feature>
<feature type="compositionally biased region" description="Basic and acidic residues" evidence="1">
    <location>
        <begin position="237"/>
        <end position="271"/>
    </location>
</feature>
<proteinExistence type="predicted"/>
<feature type="region of interest" description="Disordered" evidence="1">
    <location>
        <begin position="62"/>
        <end position="183"/>
    </location>
</feature>